<protein>
    <recommendedName>
        <fullName evidence="10">Redoxin domain-containing protein</fullName>
    </recommendedName>
</protein>
<evidence type="ECO:0000313" key="2">
    <source>
        <dbReference type="EMBL" id="PJY75370.1"/>
    </source>
</evidence>
<reference evidence="3 7" key="4">
    <citation type="submission" date="2019-07" db="EMBL/GenBank/DDBJ databases">
        <title>Genome sequencing of Bacteroides fragilis.</title>
        <authorList>
            <person name="Galasyn E.V."/>
            <person name="Ruoff K.L."/>
            <person name="Price C.E."/>
            <person name="Valls R.A."/>
            <person name="O'Toole G.A."/>
        </authorList>
    </citation>
    <scope>NUCLEOTIDE SEQUENCE [LARGE SCALE GENOMIC DNA]</scope>
    <source>
        <strain evidence="3 7">AD135F_1B</strain>
    </source>
</reference>
<evidence type="ECO:0000313" key="7">
    <source>
        <dbReference type="Proteomes" id="UP000315444"/>
    </source>
</evidence>
<name>A0A2M9V9L6_BACFG</name>
<evidence type="ECO:0000313" key="5">
    <source>
        <dbReference type="EMBL" id="UVR57436.1"/>
    </source>
</evidence>
<reference evidence="2" key="2">
    <citation type="submission" date="2017-10" db="EMBL/GenBank/DDBJ databases">
        <authorList>
            <person name="Banno H."/>
            <person name="Chua N.-H."/>
        </authorList>
    </citation>
    <scope>NUCLEOTIDE SEQUENCE</scope>
    <source>
        <strain evidence="2">12905</strain>
    </source>
</reference>
<dbReference type="Proteomes" id="UP000315444">
    <property type="component" value="Unassembled WGS sequence"/>
</dbReference>
<evidence type="ECO:0000313" key="4">
    <source>
        <dbReference type="EMBL" id="TWV51055.1"/>
    </source>
</evidence>
<evidence type="ECO:0000313" key="3">
    <source>
        <dbReference type="EMBL" id="TWV41436.1"/>
    </source>
</evidence>
<gene>
    <name evidence="2" type="ORF">CQW34_01354</name>
    <name evidence="1" type="ORF">F3B44_15335</name>
    <name evidence="4" type="ORF">FSA03_05380</name>
    <name evidence="3" type="ORF">FSA06_10320</name>
    <name evidence="5" type="ORF">NXX45_05100</name>
</gene>
<evidence type="ECO:0000313" key="6">
    <source>
        <dbReference type="Proteomes" id="UP000231846"/>
    </source>
</evidence>
<dbReference type="Proteomes" id="UP001060330">
    <property type="component" value="Chromosome"/>
</dbReference>
<organism evidence="2 6">
    <name type="scientific">Bacteroides fragilis</name>
    <dbReference type="NCBI Taxonomy" id="817"/>
    <lineage>
        <taxon>Bacteria</taxon>
        <taxon>Pseudomonadati</taxon>
        <taxon>Bacteroidota</taxon>
        <taxon>Bacteroidia</taxon>
        <taxon>Bacteroidales</taxon>
        <taxon>Bacteroidaceae</taxon>
        <taxon>Bacteroides</taxon>
    </lineage>
</organism>
<evidence type="ECO:0008006" key="10">
    <source>
        <dbReference type="Google" id="ProtNLM"/>
    </source>
</evidence>
<evidence type="ECO:0000313" key="9">
    <source>
        <dbReference type="Proteomes" id="UP000479773"/>
    </source>
</evidence>
<dbReference type="Proteomes" id="UP000231846">
    <property type="component" value="Unassembled WGS sequence"/>
</dbReference>
<dbReference type="EMBL" id="VOHT01000002">
    <property type="protein sequence ID" value="TWV51055.1"/>
    <property type="molecule type" value="Genomic_DNA"/>
</dbReference>
<dbReference type="Proteomes" id="UP000479773">
    <property type="component" value="Unassembled WGS sequence"/>
</dbReference>
<reference evidence="1 9" key="3">
    <citation type="journal article" date="2019" name="Nat. Med.">
        <title>A library of human gut bacterial isolates paired with longitudinal multiomics data enables mechanistic microbiome research.</title>
        <authorList>
            <person name="Poyet M."/>
            <person name="Groussin M."/>
            <person name="Gibbons S.M."/>
            <person name="Avila-Pacheco J."/>
            <person name="Jiang X."/>
            <person name="Kearney S.M."/>
            <person name="Perrotta A.R."/>
            <person name="Berdy B."/>
            <person name="Zhao S."/>
            <person name="Lieberman T.D."/>
            <person name="Swanson P.K."/>
            <person name="Smith M."/>
            <person name="Roesemann S."/>
            <person name="Alexander J.E."/>
            <person name="Rich S.A."/>
            <person name="Livny J."/>
            <person name="Vlamakis H."/>
            <person name="Clish C."/>
            <person name="Bullock K."/>
            <person name="Deik A."/>
            <person name="Scott J."/>
            <person name="Pierce K.A."/>
            <person name="Xavier R.J."/>
            <person name="Alm E.J."/>
        </authorList>
    </citation>
    <scope>NUCLEOTIDE SEQUENCE [LARGE SCALE GENOMIC DNA]</scope>
    <source>
        <strain evidence="1 9">BIOML-A106</strain>
    </source>
</reference>
<sequence length="208" mass="24625">MKKKYLVIVLLFLVANTCYIYHQHVGLKKVHSFLSELRQDTGERLGILEMQKEDRMYEIQFNGQLIDKELTVIDTDGKQKKIGDLIIDNPKLVFRFSELNCDKCIDAQIRNLNEYVDSIELQNIILLTDFQSLEYMRSFQKSNKVKFAIYNMEAEIDSVLVNIDLPYFFVLTPQEERIQCMYIPHKEIPFLTEVYLSSVKRKFFTDLE</sequence>
<reference evidence="2 6" key="1">
    <citation type="journal article" date="2017" name="MBio">
        <title>Gut Symbiont Bacteroides fragilis Secretes a Eukaryotic-Like Ubiquitin Protein That Mediates Intraspecies Antagonism.</title>
        <authorList>
            <person name="Chatzidaki-Livanis M."/>
            <person name="Coyne M.J."/>
            <person name="Roelofs K.G."/>
            <person name="Gentyala R.R."/>
            <person name="Caldwell J.M."/>
            <person name="Comstock L.E."/>
        </authorList>
    </citation>
    <scope>NUCLEOTIDE SEQUENCE [LARGE SCALE GENOMIC DNA]</scope>
    <source>
        <strain evidence="2 6">12905</strain>
    </source>
</reference>
<evidence type="ECO:0000313" key="8">
    <source>
        <dbReference type="Proteomes" id="UP000319026"/>
    </source>
</evidence>
<reference evidence="5" key="6">
    <citation type="submission" date="2022-08" db="EMBL/GenBank/DDBJ databases">
        <title>Genome Sequencing of Bacteroides fragilis Group Isolates with Nanopore Technology.</title>
        <authorList>
            <person name="Tisza M.J."/>
            <person name="Smith D."/>
            <person name="Dekker J.P."/>
        </authorList>
    </citation>
    <scope>NUCLEOTIDE SEQUENCE</scope>
    <source>
        <strain evidence="5">BFG-70</strain>
    </source>
</reference>
<reference evidence="4 8" key="5">
    <citation type="submission" date="2019-07" db="EMBL/GenBank/DDBJ databases">
        <title>Genome Sequencing of Bacteroides fragilis.</title>
        <authorList>
            <person name="Pinto K.M."/>
            <person name="Ruoff K.L."/>
            <person name="Price C.E."/>
            <person name="Valls R.A."/>
            <person name="O'Toole G.A."/>
        </authorList>
    </citation>
    <scope>NUCLEOTIDE SEQUENCE [LARGE SCALE GENOMIC DNA]</scope>
    <source>
        <strain evidence="4 8">AD135F_3B</strain>
    </source>
</reference>
<dbReference type="AlphaFoldDB" id="A0A2M9V9L6"/>
<dbReference type="Proteomes" id="UP000319026">
    <property type="component" value="Unassembled WGS sequence"/>
</dbReference>
<dbReference type="RefSeq" id="WP_008658051.1">
    <property type="nucleotide sequence ID" value="NZ_BAABYZ010000002.1"/>
</dbReference>
<dbReference type="EMBL" id="VOHV01000004">
    <property type="protein sequence ID" value="TWV41436.1"/>
    <property type="molecule type" value="Genomic_DNA"/>
</dbReference>
<proteinExistence type="predicted"/>
<accession>A0A2M9V9L6</accession>
<dbReference type="EMBL" id="PDCW01000007">
    <property type="protein sequence ID" value="PJY75370.1"/>
    <property type="molecule type" value="Genomic_DNA"/>
</dbReference>
<evidence type="ECO:0000313" key="1">
    <source>
        <dbReference type="EMBL" id="KAA4750617.1"/>
    </source>
</evidence>
<dbReference type="EMBL" id="VWEQ01000014">
    <property type="protein sequence ID" value="KAA4750617.1"/>
    <property type="molecule type" value="Genomic_DNA"/>
</dbReference>
<dbReference type="EMBL" id="CP103216">
    <property type="protein sequence ID" value="UVR57436.1"/>
    <property type="molecule type" value="Genomic_DNA"/>
</dbReference>